<accession>A0AAV4YC95</accession>
<dbReference type="AlphaFoldDB" id="A0AAV4YC95"/>
<dbReference type="EMBL" id="BPLR01019001">
    <property type="protein sequence ID" value="GIZ03835.1"/>
    <property type="molecule type" value="Genomic_DNA"/>
</dbReference>
<proteinExistence type="predicted"/>
<comment type="caution">
    <text evidence="1">The sequence shown here is derived from an EMBL/GenBank/DDBJ whole genome shotgun (WGS) entry which is preliminary data.</text>
</comment>
<dbReference type="Proteomes" id="UP001054945">
    <property type="component" value="Unassembled WGS sequence"/>
</dbReference>
<organism evidence="1 2">
    <name type="scientific">Caerostris extrusa</name>
    <name type="common">Bark spider</name>
    <name type="synonym">Caerostris bankana</name>
    <dbReference type="NCBI Taxonomy" id="172846"/>
    <lineage>
        <taxon>Eukaryota</taxon>
        <taxon>Metazoa</taxon>
        <taxon>Ecdysozoa</taxon>
        <taxon>Arthropoda</taxon>
        <taxon>Chelicerata</taxon>
        <taxon>Arachnida</taxon>
        <taxon>Araneae</taxon>
        <taxon>Araneomorphae</taxon>
        <taxon>Entelegynae</taxon>
        <taxon>Araneoidea</taxon>
        <taxon>Araneidae</taxon>
        <taxon>Caerostris</taxon>
    </lineage>
</organism>
<gene>
    <name evidence="1" type="ORF">CEXT_645741</name>
</gene>
<sequence>MEEEEEVSSAVPKLHSMTPKEGADVLRDLAVERGLDLFLITYIAKMTQKLYHSHKPLVTVIQMLHPTRDPVRRRFNSHGGISGFLSYDTKAAW</sequence>
<evidence type="ECO:0000313" key="1">
    <source>
        <dbReference type="EMBL" id="GIZ03835.1"/>
    </source>
</evidence>
<reference evidence="1 2" key="1">
    <citation type="submission" date="2021-06" db="EMBL/GenBank/DDBJ databases">
        <title>Caerostris extrusa draft genome.</title>
        <authorList>
            <person name="Kono N."/>
            <person name="Arakawa K."/>
        </authorList>
    </citation>
    <scope>NUCLEOTIDE SEQUENCE [LARGE SCALE GENOMIC DNA]</scope>
</reference>
<evidence type="ECO:0000313" key="2">
    <source>
        <dbReference type="Proteomes" id="UP001054945"/>
    </source>
</evidence>
<name>A0AAV4YC95_CAEEX</name>
<protein>
    <submittedName>
        <fullName evidence="1">Uncharacterized protein</fullName>
    </submittedName>
</protein>
<keyword evidence="2" id="KW-1185">Reference proteome</keyword>